<reference evidence="9 10" key="2">
    <citation type="submission" date="2013-02" db="EMBL/GenBank/DDBJ databases">
        <title>The Genome Sequence of Plasmodium falciparum Vietnam Oak-Knoll (FVO).</title>
        <authorList>
            <consortium name="The Broad Institute Genome Sequencing Platform"/>
            <consortium name="The Broad Institute Genome Sequencing Center for Infectious Disease"/>
            <person name="Neafsey D."/>
            <person name="Cheeseman I."/>
            <person name="Volkman S."/>
            <person name="Adams J."/>
            <person name="Walker B."/>
            <person name="Young S.K."/>
            <person name="Zeng Q."/>
            <person name="Gargeya S."/>
            <person name="Fitzgerald M."/>
            <person name="Haas B."/>
            <person name="Abouelleil A."/>
            <person name="Alvarado L."/>
            <person name="Arachchi H.M."/>
            <person name="Berlin A.M."/>
            <person name="Chapman S.B."/>
            <person name="Dewar J."/>
            <person name="Goldberg J."/>
            <person name="Griggs A."/>
            <person name="Gujja S."/>
            <person name="Hansen M."/>
            <person name="Howarth C."/>
            <person name="Imamovic A."/>
            <person name="Larimer J."/>
            <person name="McCowan C."/>
            <person name="Murphy C."/>
            <person name="Neiman D."/>
            <person name="Pearson M."/>
            <person name="Priest M."/>
            <person name="Roberts A."/>
            <person name="Saif S."/>
            <person name="Shea T."/>
            <person name="Sisk P."/>
            <person name="Sykes S."/>
            <person name="Wortman J."/>
            <person name="Nusbaum C."/>
            <person name="Birren B."/>
        </authorList>
    </citation>
    <scope>NUCLEOTIDE SEQUENCE [LARGE SCALE GENOMIC DNA]</scope>
    <source>
        <strain evidence="10">Vietnam Oak-Knoll (FVO)</strain>
    </source>
</reference>
<keyword evidence="2" id="KW-0662">Pyridine nucleotide biosynthesis</keyword>
<dbReference type="InterPro" id="IPR004821">
    <property type="entry name" value="Cyt_trans-like"/>
</dbReference>
<dbReference type="GO" id="GO:0005524">
    <property type="term" value="F:ATP binding"/>
    <property type="evidence" value="ECO:0007669"/>
    <property type="project" value="UniProtKB-KW"/>
</dbReference>
<gene>
    <name evidence="9" type="ORF">PFFVO_04137</name>
</gene>
<evidence type="ECO:0000313" key="10">
    <source>
        <dbReference type="Proteomes" id="UP000030690"/>
    </source>
</evidence>
<keyword evidence="5" id="KW-0547">Nucleotide-binding</keyword>
<dbReference type="Proteomes" id="UP000030690">
    <property type="component" value="Unassembled WGS sequence"/>
</dbReference>
<evidence type="ECO:0000256" key="2">
    <source>
        <dbReference type="ARBA" id="ARBA00022642"/>
    </source>
</evidence>
<protein>
    <submittedName>
        <fullName evidence="9">Nicotinate (Nicotinamide) nucleotide adenylyltransferase</fullName>
    </submittedName>
</protein>
<proteinExistence type="predicted"/>
<dbReference type="AlphaFoldDB" id="A0A024V2T4"/>
<evidence type="ECO:0000256" key="5">
    <source>
        <dbReference type="ARBA" id="ARBA00022741"/>
    </source>
</evidence>
<dbReference type="GO" id="GO:0009435">
    <property type="term" value="P:NAD+ biosynthetic process"/>
    <property type="evidence" value="ECO:0007669"/>
    <property type="project" value="InterPro"/>
</dbReference>
<evidence type="ECO:0000256" key="6">
    <source>
        <dbReference type="ARBA" id="ARBA00022840"/>
    </source>
</evidence>
<accession>A0A024V2T4</accession>
<dbReference type="OrthoDB" id="422187at2759"/>
<keyword evidence="7" id="KW-0520">NAD</keyword>
<evidence type="ECO:0000256" key="7">
    <source>
        <dbReference type="ARBA" id="ARBA00023027"/>
    </source>
</evidence>
<reference evidence="9 10" key="1">
    <citation type="submission" date="2013-02" db="EMBL/GenBank/DDBJ databases">
        <title>The Genome Annotation of Plasmodium falciparum Vietnam Oak-Knoll (FVO).</title>
        <authorList>
            <consortium name="The Broad Institute Genome Sequencing Platform"/>
            <consortium name="The Broad Institute Genome Sequencing Center for Infectious Disease"/>
            <person name="Neafsey D."/>
            <person name="Hoffman S."/>
            <person name="Volkman S."/>
            <person name="Rosenthal P."/>
            <person name="Walker B."/>
            <person name="Young S.K."/>
            <person name="Zeng Q."/>
            <person name="Gargeya S."/>
            <person name="Fitzgerald M."/>
            <person name="Haas B."/>
            <person name="Abouelleil A."/>
            <person name="Allen A.W."/>
            <person name="Alvarado L."/>
            <person name="Arachchi H.M."/>
            <person name="Berlin A.M."/>
            <person name="Chapman S.B."/>
            <person name="Gainer-Dewar J."/>
            <person name="Goldberg J."/>
            <person name="Griggs A."/>
            <person name="Gujja S."/>
            <person name="Hansen M."/>
            <person name="Howarth C."/>
            <person name="Imamovic A."/>
            <person name="Ireland A."/>
            <person name="Larimer J."/>
            <person name="McCowan C."/>
            <person name="Murphy C."/>
            <person name="Pearson M."/>
            <person name="Poon T.W."/>
            <person name="Priest M."/>
            <person name="Roberts A."/>
            <person name="Saif S."/>
            <person name="Shea T."/>
            <person name="Sisk P."/>
            <person name="Sykes S."/>
            <person name="Wortman J."/>
            <person name="Nusbaum C."/>
            <person name="Birren B."/>
        </authorList>
    </citation>
    <scope>NUCLEOTIDE SEQUENCE [LARGE SCALE GENOMIC DNA]</scope>
    <source>
        <strain evidence="10">Vietnam Oak-Knoll (FVO)</strain>
    </source>
</reference>
<evidence type="ECO:0000256" key="3">
    <source>
        <dbReference type="ARBA" id="ARBA00022679"/>
    </source>
</evidence>
<name>A0A024V2T4_PLAFA</name>
<dbReference type="InterPro" id="IPR005248">
    <property type="entry name" value="NadD/NMNAT"/>
</dbReference>
<sequence length="204" mass="24282">MHKNICIYGGSFDPITYAHEMVLDKISNLNWIHEIWVVICRCRNDKSLTEFHHRHNMFTIIINNSSKIIKSKIFLKDLESHSEMTPTYDLLKTQKELHPNYTFYFGLGSDLICDIFSWDEGEKLVLENAFIIIERGHFKIDESILKKFPKYYLINIPKLSFINFISSSEARKFLTKENDINDIKKYIHPLTIDYIIKYNLYDFN</sequence>
<dbReference type="EMBL" id="KI925136">
    <property type="protein sequence ID" value="ETW16872.1"/>
    <property type="molecule type" value="Genomic_DNA"/>
</dbReference>
<dbReference type="PANTHER" id="PTHR39321">
    <property type="entry name" value="NICOTINATE-NUCLEOTIDE ADENYLYLTRANSFERASE-RELATED"/>
    <property type="match status" value="1"/>
</dbReference>
<dbReference type="InterPro" id="IPR014729">
    <property type="entry name" value="Rossmann-like_a/b/a_fold"/>
</dbReference>
<evidence type="ECO:0000313" key="9">
    <source>
        <dbReference type="EMBL" id="ETW16872.1"/>
    </source>
</evidence>
<evidence type="ECO:0000259" key="8">
    <source>
        <dbReference type="Pfam" id="PF01467"/>
    </source>
</evidence>
<dbReference type="Gene3D" id="3.40.50.620">
    <property type="entry name" value="HUPs"/>
    <property type="match status" value="1"/>
</dbReference>
<dbReference type="SUPFAM" id="SSF52374">
    <property type="entry name" value="Nucleotidylyl transferase"/>
    <property type="match status" value="1"/>
</dbReference>
<evidence type="ECO:0000256" key="4">
    <source>
        <dbReference type="ARBA" id="ARBA00022695"/>
    </source>
</evidence>
<dbReference type="Pfam" id="PF01467">
    <property type="entry name" value="CTP_transf_like"/>
    <property type="match status" value="1"/>
</dbReference>
<keyword evidence="3 9" id="KW-0808">Transferase</keyword>
<dbReference type="FunFam" id="3.40.50.620:FF:000248">
    <property type="entry name" value="Nicotinate (Nicotinamide) nucleotide adenylyltransferase"/>
    <property type="match status" value="1"/>
</dbReference>
<evidence type="ECO:0000256" key="1">
    <source>
        <dbReference type="ARBA" id="ARBA00004790"/>
    </source>
</evidence>
<comment type="pathway">
    <text evidence="1">Cofactor biosynthesis; NAD(+) biosynthesis.</text>
</comment>
<keyword evidence="6" id="KW-0067">ATP-binding</keyword>
<dbReference type="SMR" id="A0A024V2T4"/>
<feature type="domain" description="Cytidyltransferase-like" evidence="8">
    <location>
        <begin position="7"/>
        <end position="172"/>
    </location>
</feature>
<organism evidence="9 10">
    <name type="scientific">Plasmodium falciparum Vietnam Oak-Knoll</name>
    <name type="common">FVO</name>
    <dbReference type="NCBI Taxonomy" id="1036723"/>
    <lineage>
        <taxon>Eukaryota</taxon>
        <taxon>Sar</taxon>
        <taxon>Alveolata</taxon>
        <taxon>Apicomplexa</taxon>
        <taxon>Aconoidasida</taxon>
        <taxon>Haemosporida</taxon>
        <taxon>Plasmodiidae</taxon>
        <taxon>Plasmodium</taxon>
        <taxon>Plasmodium (Laverania)</taxon>
    </lineage>
</organism>
<keyword evidence="4 9" id="KW-0548">Nucleotidyltransferase</keyword>
<dbReference type="GO" id="GO:0070566">
    <property type="term" value="F:adenylyltransferase activity"/>
    <property type="evidence" value="ECO:0007669"/>
    <property type="project" value="UniProtKB-ARBA"/>
</dbReference>
<dbReference type="PANTHER" id="PTHR39321:SF3">
    <property type="entry name" value="PHOSPHOPANTETHEINE ADENYLYLTRANSFERASE"/>
    <property type="match status" value="1"/>
</dbReference>